<dbReference type="PANTHER" id="PTHR47837">
    <property type="entry name" value="GTP PYROPHOSPHOKINASE YJBM"/>
    <property type="match status" value="1"/>
</dbReference>
<evidence type="ECO:0000256" key="1">
    <source>
        <dbReference type="ARBA" id="ARBA00004976"/>
    </source>
</evidence>
<dbReference type="GO" id="GO:0015969">
    <property type="term" value="P:guanosine tetraphosphate metabolic process"/>
    <property type="evidence" value="ECO:0007669"/>
    <property type="project" value="InterPro"/>
</dbReference>
<dbReference type="SUPFAM" id="SSF81301">
    <property type="entry name" value="Nucleotidyltransferase"/>
    <property type="match status" value="1"/>
</dbReference>
<sequence>MTQSNPSYADWQPTLERVMNYLVGKIEDYSRACKEKTGEPAYEHLIYRVKSIDSMNEKCVRKGLPVSARSALRELNDAIGIRIVCRFIDDIYSNLEAIRSFPFCRIIKEKDYISHVKPNGYRSYHIIIEVTVPFEDIDGKNPGRFFAELQLRTIAMDSWASLEHEVKYKQDIEDPALIVEELKRCADELAACDLSMQTIRHLIRKNHKKES</sequence>
<dbReference type="Pfam" id="PF04607">
    <property type="entry name" value="RelA_SpoT"/>
    <property type="match status" value="1"/>
</dbReference>
<protein>
    <submittedName>
        <fullName evidence="3">GTP pyrophosphokinase family protein</fullName>
    </submittedName>
</protein>
<evidence type="ECO:0000313" key="3">
    <source>
        <dbReference type="EMBL" id="MBS5519754.1"/>
    </source>
</evidence>
<dbReference type="PANTHER" id="PTHR47837:SF2">
    <property type="entry name" value="GTP PYROPHOSPHOKINASE YWAC"/>
    <property type="match status" value="1"/>
</dbReference>
<reference evidence="3" key="1">
    <citation type="submission" date="2021-02" db="EMBL/GenBank/DDBJ databases">
        <title>Infant gut strain persistence is associated with maternal origin, phylogeny, and functional potential including surface adhesion and iron acquisition.</title>
        <authorList>
            <person name="Lou Y.C."/>
        </authorList>
    </citation>
    <scope>NUCLEOTIDE SEQUENCE</scope>
    <source>
        <strain evidence="3">L3_106_000M1_dasL3_106_000M1_concoct_15</strain>
    </source>
</reference>
<dbReference type="AlphaFoldDB" id="A0A943I2D1"/>
<dbReference type="CDD" id="cd05399">
    <property type="entry name" value="NT_Rel-Spo_like"/>
    <property type="match status" value="1"/>
</dbReference>
<dbReference type="SMART" id="SM00954">
    <property type="entry name" value="RelA_SpoT"/>
    <property type="match status" value="1"/>
</dbReference>
<dbReference type="InterPro" id="IPR052366">
    <property type="entry name" value="GTP_Pyrophosphokinase"/>
</dbReference>
<dbReference type="Proteomes" id="UP000754226">
    <property type="component" value="Unassembled WGS sequence"/>
</dbReference>
<dbReference type="Gene3D" id="3.30.460.10">
    <property type="entry name" value="Beta Polymerase, domain 2"/>
    <property type="match status" value="1"/>
</dbReference>
<evidence type="ECO:0000259" key="2">
    <source>
        <dbReference type="SMART" id="SM00954"/>
    </source>
</evidence>
<dbReference type="Gene3D" id="1.10.287.860">
    <property type="entry name" value="Nucleotidyltransferase"/>
    <property type="match status" value="1"/>
</dbReference>
<dbReference type="InterPro" id="IPR007685">
    <property type="entry name" value="RelA_SpoT"/>
</dbReference>
<comment type="caution">
    <text evidence="3">The sequence shown here is derived from an EMBL/GenBank/DDBJ whole genome shotgun (WGS) entry which is preliminary data.</text>
</comment>
<proteinExistence type="predicted"/>
<organism evidence="3 4">
    <name type="scientific">Acidaminococcus intestini</name>
    <dbReference type="NCBI Taxonomy" id="187327"/>
    <lineage>
        <taxon>Bacteria</taxon>
        <taxon>Bacillati</taxon>
        <taxon>Bacillota</taxon>
        <taxon>Negativicutes</taxon>
        <taxon>Acidaminococcales</taxon>
        <taxon>Acidaminococcaceae</taxon>
        <taxon>Acidaminococcus</taxon>
    </lineage>
</organism>
<name>A0A943I2D1_9FIRM</name>
<comment type="pathway">
    <text evidence="1">Purine metabolism; ppGpp biosynthesis; ppGpp from GTP: step 1/2.</text>
</comment>
<feature type="domain" description="RelA/SpoT" evidence="2">
    <location>
        <begin position="47"/>
        <end position="174"/>
    </location>
</feature>
<dbReference type="InterPro" id="IPR043519">
    <property type="entry name" value="NT_sf"/>
</dbReference>
<accession>A0A943I2D1</accession>
<gene>
    <name evidence="3" type="ORF">KHX13_05410</name>
</gene>
<dbReference type="EMBL" id="JAGZCZ010000005">
    <property type="protein sequence ID" value="MBS5519754.1"/>
    <property type="molecule type" value="Genomic_DNA"/>
</dbReference>
<evidence type="ECO:0000313" key="4">
    <source>
        <dbReference type="Proteomes" id="UP000754226"/>
    </source>
</evidence>